<organism evidence="2 3">
    <name type="scientific">Streptodolium elevatio</name>
    <dbReference type="NCBI Taxonomy" id="3157996"/>
    <lineage>
        <taxon>Bacteria</taxon>
        <taxon>Bacillati</taxon>
        <taxon>Actinomycetota</taxon>
        <taxon>Actinomycetes</taxon>
        <taxon>Kitasatosporales</taxon>
        <taxon>Streptomycetaceae</taxon>
        <taxon>Streptodolium</taxon>
    </lineage>
</organism>
<comment type="caution">
    <text evidence="2">The sequence shown here is derived from an EMBL/GenBank/DDBJ whole genome shotgun (WGS) entry which is preliminary data.</text>
</comment>
<accession>A0ABV3DTP1</accession>
<feature type="transmembrane region" description="Helical" evidence="1">
    <location>
        <begin position="26"/>
        <end position="47"/>
    </location>
</feature>
<name>A0ABV3DTP1_9ACTN</name>
<evidence type="ECO:0000313" key="2">
    <source>
        <dbReference type="EMBL" id="MEU8139123.1"/>
    </source>
</evidence>
<keyword evidence="1" id="KW-1133">Transmembrane helix</keyword>
<sequence length="241" mass="25504">MAMPPAPHPYQGPATGRPPRLPWGRYVAVAAVVAAVLVAIAVVRIVAADDSENLRTSDGLVYERTLDEPTYTLSGPVELFGTAFLDANGACVGGPANYLDLDTMTGINNQVDAPDADLPPSVTVVYARCDAAAEGGPARGDRSGLRIVAGRAVAGVVDSGDPSVEQCRTAARQRTIPDHVTVDMLRSDPRFAKGRGWCFETVGKTVVHLKVFNTAYFDTPGRLPAFAFVATQWKPRAAAAR</sequence>
<dbReference type="Proteomes" id="UP001551482">
    <property type="component" value="Unassembled WGS sequence"/>
</dbReference>
<proteinExistence type="predicted"/>
<keyword evidence="1" id="KW-0812">Transmembrane</keyword>
<dbReference type="RefSeq" id="WP_358363005.1">
    <property type="nucleotide sequence ID" value="NZ_JBEZFP010000155.1"/>
</dbReference>
<evidence type="ECO:0000256" key="1">
    <source>
        <dbReference type="SAM" id="Phobius"/>
    </source>
</evidence>
<evidence type="ECO:0000313" key="3">
    <source>
        <dbReference type="Proteomes" id="UP001551482"/>
    </source>
</evidence>
<protein>
    <submittedName>
        <fullName evidence="2">Uncharacterized protein</fullName>
    </submittedName>
</protein>
<reference evidence="2 3" key="1">
    <citation type="submission" date="2024-06" db="EMBL/GenBank/DDBJ databases">
        <title>The Natural Products Discovery Center: Release of the First 8490 Sequenced Strains for Exploring Actinobacteria Biosynthetic Diversity.</title>
        <authorList>
            <person name="Kalkreuter E."/>
            <person name="Kautsar S.A."/>
            <person name="Yang D."/>
            <person name="Bader C.D."/>
            <person name="Teijaro C.N."/>
            <person name="Fluegel L."/>
            <person name="Davis C.M."/>
            <person name="Simpson J.R."/>
            <person name="Lauterbach L."/>
            <person name="Steele A.D."/>
            <person name="Gui C."/>
            <person name="Meng S."/>
            <person name="Li G."/>
            <person name="Viehrig K."/>
            <person name="Ye F."/>
            <person name="Su P."/>
            <person name="Kiefer A.F."/>
            <person name="Nichols A."/>
            <person name="Cepeda A.J."/>
            <person name="Yan W."/>
            <person name="Fan B."/>
            <person name="Jiang Y."/>
            <person name="Adhikari A."/>
            <person name="Zheng C.-J."/>
            <person name="Schuster L."/>
            <person name="Cowan T.M."/>
            <person name="Smanski M.J."/>
            <person name="Chevrette M.G."/>
            <person name="De Carvalho L.P.S."/>
            <person name="Shen B."/>
        </authorList>
    </citation>
    <scope>NUCLEOTIDE SEQUENCE [LARGE SCALE GENOMIC DNA]</scope>
    <source>
        <strain evidence="2 3">NPDC048946</strain>
    </source>
</reference>
<keyword evidence="1" id="KW-0472">Membrane</keyword>
<dbReference type="EMBL" id="JBEZFP010000155">
    <property type="protein sequence ID" value="MEU8139123.1"/>
    <property type="molecule type" value="Genomic_DNA"/>
</dbReference>
<keyword evidence="3" id="KW-1185">Reference proteome</keyword>
<gene>
    <name evidence="2" type="ORF">AB0C36_37195</name>
</gene>